<evidence type="ECO:0000256" key="6">
    <source>
        <dbReference type="SAM" id="SignalP"/>
    </source>
</evidence>
<evidence type="ECO:0000256" key="2">
    <source>
        <dbReference type="ARBA" id="ARBA00006275"/>
    </source>
</evidence>
<dbReference type="KEGG" id="bcel:BcellWH2_01290"/>
<accession>A0A0P0GCG9</accession>
<dbReference type="STRING" id="246787.BcellWH2_01290"/>
<feature type="domain" description="SusD-like N-terminal" evidence="8">
    <location>
        <begin position="28"/>
        <end position="229"/>
    </location>
</feature>
<dbReference type="AlphaFoldDB" id="A0A0P0GCG9"/>
<dbReference type="Proteomes" id="UP000061809">
    <property type="component" value="Chromosome"/>
</dbReference>
<keyword evidence="3 6" id="KW-0732">Signal</keyword>
<dbReference type="InterPro" id="IPR012944">
    <property type="entry name" value="SusD_RagB_dom"/>
</dbReference>
<dbReference type="InterPro" id="IPR011990">
    <property type="entry name" value="TPR-like_helical_dom_sf"/>
</dbReference>
<evidence type="ECO:0000256" key="5">
    <source>
        <dbReference type="ARBA" id="ARBA00023237"/>
    </source>
</evidence>
<sequence>MKTKILKSIIPAAALALTLNFSSCIGDLDVSPINPQQTMEFDNDAVFNKIYASFSLTGQSGPNGNGDIDDVDEGRSGMFRSQWYLNEFTADEAHWVWATDAGIPELLHNSWGESCVFSAALYYRLYFTITLCNFYLGQEGNAADQEIRNAEVRFIRAYNYALVMDLYGNAAFTETVSAEMALGYSRSQFFEYVERELKECADLMAEPGKNTYGRADRVAAWNLLARIYLNAEVYTGTPRWDDAMTYAEKVINNGYYHLNTTGATNPVTGEKYTGYQMLFLADNNRNGAQYENLLVGLTDGETTKSYEGTNFLIQASYSNKVPTDNYAPSGADNNWGKCIRLRKQLIDKFFTTKPAEAATLQNMITAANDDRALFFNKGMDISVSDEGTDENLGYSCVKFRNVNSDGSNNAVIEFVNTDLPVMRIAEAYLTYAEASVRKNGAIGNSDAKAKIDELRTRAHAPVKSTYTLDDICDEWSREFWLEGRRRVDLIRFGKFAGQSSYKWEWMGGVYEGNQFPSYMSIFPLPVNEISNNKNLKQNTGY</sequence>
<feature type="chain" id="PRO_5013461298" evidence="6">
    <location>
        <begin position="27"/>
        <end position="541"/>
    </location>
</feature>
<comment type="similarity">
    <text evidence="2">Belongs to the SusD family.</text>
</comment>
<evidence type="ECO:0000313" key="9">
    <source>
        <dbReference type="EMBL" id="ALJ58551.1"/>
    </source>
</evidence>
<dbReference type="InterPro" id="IPR033985">
    <property type="entry name" value="SusD-like_N"/>
</dbReference>
<protein>
    <submittedName>
        <fullName evidence="10">RagB/SusD family nutrient uptake outer membrane protein</fullName>
    </submittedName>
    <submittedName>
        <fullName evidence="9">SusD family protein</fullName>
    </submittedName>
</protein>
<evidence type="ECO:0000256" key="1">
    <source>
        <dbReference type="ARBA" id="ARBA00004442"/>
    </source>
</evidence>
<dbReference type="Proteomes" id="UP000448877">
    <property type="component" value="Unassembled WGS sequence"/>
</dbReference>
<evidence type="ECO:0000256" key="3">
    <source>
        <dbReference type="ARBA" id="ARBA00022729"/>
    </source>
</evidence>
<evidence type="ECO:0000313" key="10">
    <source>
        <dbReference type="EMBL" id="KAA5418450.1"/>
    </source>
</evidence>
<dbReference type="Gene3D" id="1.25.40.10">
    <property type="entry name" value="Tetratricopeptide repeat domain"/>
    <property type="match status" value="1"/>
</dbReference>
<dbReference type="Gene3D" id="1.10.3780.10">
    <property type="entry name" value="SusD-like"/>
    <property type="match status" value="1"/>
</dbReference>
<gene>
    <name evidence="9" type="ORF">BcellWH2_01290</name>
    <name evidence="10" type="ORF">F2Y81_11615</name>
</gene>
<organism evidence="9 11">
    <name type="scientific">Bacteroides cellulosilyticus</name>
    <dbReference type="NCBI Taxonomy" id="246787"/>
    <lineage>
        <taxon>Bacteria</taxon>
        <taxon>Pseudomonadati</taxon>
        <taxon>Bacteroidota</taxon>
        <taxon>Bacteroidia</taxon>
        <taxon>Bacteroidales</taxon>
        <taxon>Bacteroidaceae</taxon>
        <taxon>Bacteroides</taxon>
    </lineage>
</organism>
<keyword evidence="4" id="KW-0472">Membrane</keyword>
<reference evidence="10 12" key="2">
    <citation type="journal article" date="2019" name="Nat. Med.">
        <title>A library of human gut bacterial isolates paired with longitudinal multiomics data enables mechanistic microbiome research.</title>
        <authorList>
            <person name="Poyet M."/>
            <person name="Groussin M."/>
            <person name="Gibbons S.M."/>
            <person name="Avila-Pacheco J."/>
            <person name="Jiang X."/>
            <person name="Kearney S.M."/>
            <person name="Perrotta A.R."/>
            <person name="Berdy B."/>
            <person name="Zhao S."/>
            <person name="Lieberman T.D."/>
            <person name="Swanson P.K."/>
            <person name="Smith M."/>
            <person name="Roesemann S."/>
            <person name="Alexander J.E."/>
            <person name="Rich S.A."/>
            <person name="Livny J."/>
            <person name="Vlamakis H."/>
            <person name="Clish C."/>
            <person name="Bullock K."/>
            <person name="Deik A."/>
            <person name="Scott J."/>
            <person name="Pierce K.A."/>
            <person name="Xavier R.J."/>
            <person name="Alm E.J."/>
        </authorList>
    </citation>
    <scope>NUCLEOTIDE SEQUENCE [LARGE SCALE GENOMIC DNA]</scope>
    <source>
        <strain evidence="10 12">BIOML-A6</strain>
    </source>
</reference>
<reference evidence="9 11" key="1">
    <citation type="journal article" date="2015" name="Science">
        <title>Genetic determinants of in vivo fitness and diet responsiveness in multiple human gut Bacteroides.</title>
        <authorList>
            <person name="Wu M."/>
            <person name="McNulty N.P."/>
            <person name="Rodionov D.A."/>
            <person name="Khoroshkin M.S."/>
            <person name="Griffin N.W."/>
            <person name="Cheng J."/>
            <person name="Latreille P."/>
            <person name="Kerstetter R.A."/>
            <person name="Terrapon N."/>
            <person name="Henrissat B."/>
            <person name="Osterman A.L."/>
            <person name="Gordon J.I."/>
        </authorList>
    </citation>
    <scope>NUCLEOTIDE SEQUENCE [LARGE SCALE GENOMIC DNA]</scope>
    <source>
        <strain evidence="9 11">WH2</strain>
    </source>
</reference>
<evidence type="ECO:0000313" key="12">
    <source>
        <dbReference type="Proteomes" id="UP000448877"/>
    </source>
</evidence>
<name>A0A0P0GCG9_9BACE</name>
<feature type="signal peptide" evidence="6">
    <location>
        <begin position="1"/>
        <end position="26"/>
    </location>
</feature>
<evidence type="ECO:0000313" key="11">
    <source>
        <dbReference type="Proteomes" id="UP000061809"/>
    </source>
</evidence>
<dbReference type="GeneID" id="66307284"/>
<evidence type="ECO:0000256" key="4">
    <source>
        <dbReference type="ARBA" id="ARBA00023136"/>
    </source>
</evidence>
<dbReference type="GO" id="GO:0009279">
    <property type="term" value="C:cell outer membrane"/>
    <property type="evidence" value="ECO:0007669"/>
    <property type="project" value="UniProtKB-SubCell"/>
</dbReference>
<keyword evidence="5" id="KW-0998">Cell outer membrane</keyword>
<dbReference type="PATRIC" id="fig|246787.4.peg.1329"/>
<dbReference type="Pfam" id="PF14322">
    <property type="entry name" value="SusD-like_3"/>
    <property type="match status" value="1"/>
</dbReference>
<dbReference type="RefSeq" id="WP_007217420.1">
    <property type="nucleotide sequence ID" value="NZ_CABMLT010000001.1"/>
</dbReference>
<proteinExistence type="inferred from homology"/>
<dbReference type="Gene3D" id="1.25.40.390">
    <property type="match status" value="1"/>
</dbReference>
<evidence type="ECO:0000259" key="7">
    <source>
        <dbReference type="Pfam" id="PF07980"/>
    </source>
</evidence>
<dbReference type="eggNOG" id="COG3637">
    <property type="taxonomic scope" value="Bacteria"/>
</dbReference>
<dbReference type="Pfam" id="PF07980">
    <property type="entry name" value="SusD_RagB"/>
    <property type="match status" value="1"/>
</dbReference>
<dbReference type="SUPFAM" id="SSF48452">
    <property type="entry name" value="TPR-like"/>
    <property type="match status" value="1"/>
</dbReference>
<evidence type="ECO:0000259" key="8">
    <source>
        <dbReference type="Pfam" id="PF14322"/>
    </source>
</evidence>
<dbReference type="EMBL" id="CP012801">
    <property type="protein sequence ID" value="ALJ58551.1"/>
    <property type="molecule type" value="Genomic_DNA"/>
</dbReference>
<feature type="domain" description="RagB/SusD" evidence="7">
    <location>
        <begin position="364"/>
        <end position="541"/>
    </location>
</feature>
<dbReference type="EMBL" id="VVYV01000017">
    <property type="protein sequence ID" value="KAA5418450.1"/>
    <property type="molecule type" value="Genomic_DNA"/>
</dbReference>
<comment type="subcellular location">
    <subcellularLocation>
        <location evidence="1">Cell outer membrane</location>
    </subcellularLocation>
</comment>